<gene>
    <name evidence="3" type="ORF">DWE98_15135</name>
</gene>
<dbReference type="AlphaFoldDB" id="A0A370L572"/>
<dbReference type="EMBL" id="QQTP01000007">
    <property type="protein sequence ID" value="RDJ24234.1"/>
    <property type="molecule type" value="Genomic_DNA"/>
</dbReference>
<accession>A0A370L572</accession>
<dbReference type="RefSeq" id="WP_114830093.1">
    <property type="nucleotide sequence ID" value="NZ_QQTO01000007.1"/>
</dbReference>
<proteinExistence type="predicted"/>
<keyword evidence="2" id="KW-0732">Signal</keyword>
<feature type="chain" id="PRO_5030068386" evidence="2">
    <location>
        <begin position="24"/>
        <end position="127"/>
    </location>
</feature>
<name>A0A370L572_9HYPH</name>
<feature type="signal peptide" evidence="2">
    <location>
        <begin position="1"/>
        <end position="23"/>
    </location>
</feature>
<feature type="compositionally biased region" description="Gly residues" evidence="1">
    <location>
        <begin position="28"/>
        <end position="48"/>
    </location>
</feature>
<organism evidence="3 4">
    <name type="scientific">Bosea caraganae</name>
    <dbReference type="NCBI Taxonomy" id="2763117"/>
    <lineage>
        <taxon>Bacteria</taxon>
        <taxon>Pseudomonadati</taxon>
        <taxon>Pseudomonadota</taxon>
        <taxon>Alphaproteobacteria</taxon>
        <taxon>Hyphomicrobiales</taxon>
        <taxon>Boseaceae</taxon>
        <taxon>Bosea</taxon>
    </lineage>
</organism>
<feature type="region of interest" description="Disordered" evidence="1">
    <location>
        <begin position="64"/>
        <end position="94"/>
    </location>
</feature>
<sequence>MNRAIRITGLILASLTVSTVAMAQQGGGGNGGGGGGGAGGGSAGGGGDNSIIALRLQDHERSRARLTRPVQPRRGSTDCITHACNEPPPQRRQPAELARLNESCGGGEYLVIRNRQGQVVRYVCEYR</sequence>
<evidence type="ECO:0000313" key="4">
    <source>
        <dbReference type="Proteomes" id="UP000255207"/>
    </source>
</evidence>
<evidence type="ECO:0000256" key="2">
    <source>
        <dbReference type="SAM" id="SignalP"/>
    </source>
</evidence>
<protein>
    <submittedName>
        <fullName evidence="3">Uncharacterized protein</fullName>
    </submittedName>
</protein>
<comment type="caution">
    <text evidence="3">The sequence shown here is derived from an EMBL/GenBank/DDBJ whole genome shotgun (WGS) entry which is preliminary data.</text>
</comment>
<dbReference type="OrthoDB" id="8162282at2"/>
<dbReference type="Proteomes" id="UP000255207">
    <property type="component" value="Unassembled WGS sequence"/>
</dbReference>
<evidence type="ECO:0000256" key="1">
    <source>
        <dbReference type="SAM" id="MobiDB-lite"/>
    </source>
</evidence>
<reference evidence="4" key="1">
    <citation type="submission" date="2018-07" db="EMBL/GenBank/DDBJ databases">
        <authorList>
            <person name="Safronova V.I."/>
            <person name="Chirak E.R."/>
            <person name="Sazanova A.L."/>
        </authorList>
    </citation>
    <scope>NUCLEOTIDE SEQUENCE [LARGE SCALE GENOMIC DNA]</scope>
    <source>
        <strain evidence="4">RCAM04685</strain>
    </source>
</reference>
<keyword evidence="4" id="KW-1185">Reference proteome</keyword>
<evidence type="ECO:0000313" key="3">
    <source>
        <dbReference type="EMBL" id="RDJ24234.1"/>
    </source>
</evidence>
<feature type="region of interest" description="Disordered" evidence="1">
    <location>
        <begin position="28"/>
        <end position="50"/>
    </location>
</feature>